<evidence type="ECO:0000259" key="5">
    <source>
        <dbReference type="Pfam" id="PF04048"/>
    </source>
</evidence>
<keyword evidence="2 3" id="KW-0268">Exocytosis</keyword>
<comment type="similarity">
    <text evidence="3">Belongs to the SEC8 family.</text>
</comment>
<feature type="region of interest" description="Disordered" evidence="4">
    <location>
        <begin position="865"/>
        <end position="884"/>
    </location>
</feature>
<dbReference type="PANTHER" id="PTHR14146:SF0">
    <property type="entry name" value="EXOCYST COMPLEX COMPONENT 4"/>
    <property type="match status" value="1"/>
</dbReference>
<evidence type="ECO:0000256" key="2">
    <source>
        <dbReference type="ARBA" id="ARBA00022483"/>
    </source>
</evidence>
<keyword evidence="7" id="KW-1185">Reference proteome</keyword>
<dbReference type="GO" id="GO:0000145">
    <property type="term" value="C:exocyst"/>
    <property type="evidence" value="ECO:0007669"/>
    <property type="project" value="UniProtKB-UniRule"/>
</dbReference>
<dbReference type="InterPro" id="IPR007191">
    <property type="entry name" value="Sec8_exocyst_N"/>
</dbReference>
<dbReference type="PANTHER" id="PTHR14146">
    <property type="entry name" value="EXOCYST COMPLEX COMPONENT 4"/>
    <property type="match status" value="1"/>
</dbReference>
<name>A0AAW1RUW4_9CHLO</name>
<evidence type="ECO:0000256" key="4">
    <source>
        <dbReference type="SAM" id="MobiDB-lite"/>
    </source>
</evidence>
<accession>A0AAW1RUW4</accession>
<dbReference type="AlphaFoldDB" id="A0AAW1RUW4"/>
<evidence type="ECO:0000256" key="1">
    <source>
        <dbReference type="ARBA" id="ARBA00022448"/>
    </source>
</evidence>
<dbReference type="GO" id="GO:0006612">
    <property type="term" value="P:protein targeting to membrane"/>
    <property type="evidence" value="ECO:0007669"/>
    <property type="project" value="UniProtKB-UniRule"/>
</dbReference>
<comment type="caution">
    <text evidence="6">The sequence shown here is derived from an EMBL/GenBank/DDBJ whole genome shotgun (WGS) entry which is preliminary data.</text>
</comment>
<dbReference type="InterPro" id="IPR039682">
    <property type="entry name" value="Sec8/EXOC4"/>
</dbReference>
<feature type="region of interest" description="Disordered" evidence="4">
    <location>
        <begin position="238"/>
        <end position="339"/>
    </location>
</feature>
<evidence type="ECO:0000313" key="7">
    <source>
        <dbReference type="Proteomes" id="UP001438707"/>
    </source>
</evidence>
<keyword evidence="3" id="KW-0653">Protein transport</keyword>
<evidence type="ECO:0000256" key="3">
    <source>
        <dbReference type="RuleBase" id="RU367079"/>
    </source>
</evidence>
<dbReference type="EMBL" id="JALJOS010000006">
    <property type="protein sequence ID" value="KAK9837593.1"/>
    <property type="molecule type" value="Genomic_DNA"/>
</dbReference>
<sequence>MPRYQTTDDFDAPPRQQSGLIGRADSQQIGFGRQGRVDWNAVDDVLESIPSEFKDPRFDSLQHVLSTLSSVNAESALGKLRNQRQVVEETVDDIVQGYHSGFNKAIHNYSQILRLFSDSKSQVEILRTSLTEARGRLGSQSRHLQQQWRRSVTLGDIVRLLGDLQSVVGVPAQVQELEGVKDWVPAVALLVDACSKISRQEVAKVGALRDIKSELAARRDALQQGIIAQIETQVYSHAARAGPRGVLTDDEEDDLVDGDRAPSPAQNSVHHARIMSSEAILSKFDPGKEMASGRSHRNRSGSKIKASPGHRRAGSTADEDSRGAFHRRKASVAGSPGNKAAQATAPLHVLVDCIAQLGGIAETQSSIHASMPSQVKSLVQRALQSAPATAIPAADRQPLPGASMAIPPSVAAAAQRVMSHIFDACLQVLRNMSNMLRMLAAAKPPAMSAGLEALMRQQQPSARPAAAGGAAMTSPAAVRRETEAVWECMQRECQRLLALLLHATAGGSPTKGSDPQLLPGAGWLQSMMDRDGRKQPRDPGQLTFSFDLQLGSLAGGLQSGADADAMGLESSGDQAGLLQKALGGHPGGAALTPSLYRPIVQFVDGAMNVMMLLDKQSGSVLQTINQGIKDIFGLDDKARERANQSLRLFIENLVAQDFLPEVYVSFRGQCTHMLEDAEAFKARARTRAVYTPDPLRGRPLLPAAVSLEAMVTQLLNWAALMPLFATHLTGVVENVLGRVLDAFQSRLTHLLGTAACRALSDSPALAWQMALEPAASQLSNPAAFFSTLKGFEGIDAWVASIQQAGYADGGETAEVDVFTHILQERPVAAEQLLLGSDPTRAMSLAALADSASYLAEVVQQAGTAPNGPRIPIIHEDPEQRSGSPIRGLTAADRKRSVAGTLCLTEGLALMANRYHALAGQAWRALRIDLHLLVVHHVQDLSLASFVLEPDEVGEMGDCMGALARAASRAEEDLSAFLAPGPRCYLFGSLAAAASRLSMWLLPELHEMNDHGSACMSRMLTALQPALGQLGSPSGTFWPGATRHFERARSYYALLPQPTDAILRAAGSKPGRFSQSEWMALLQAVVPGRSISMEQRAQMAKIVGVAEKPRGWQGAIQGIPGFSRP</sequence>
<dbReference type="GO" id="GO:0015031">
    <property type="term" value="P:protein transport"/>
    <property type="evidence" value="ECO:0007669"/>
    <property type="project" value="UniProtKB-KW"/>
</dbReference>
<feature type="domain" description="Exocyst complex component Sec8 N-terminal" evidence="5">
    <location>
        <begin position="43"/>
        <end position="176"/>
    </location>
</feature>
<organism evidence="6 7">
    <name type="scientific">Apatococcus lobatus</name>
    <dbReference type="NCBI Taxonomy" id="904363"/>
    <lineage>
        <taxon>Eukaryota</taxon>
        <taxon>Viridiplantae</taxon>
        <taxon>Chlorophyta</taxon>
        <taxon>core chlorophytes</taxon>
        <taxon>Trebouxiophyceae</taxon>
        <taxon>Chlorellales</taxon>
        <taxon>Chlorellaceae</taxon>
        <taxon>Apatococcus</taxon>
    </lineage>
</organism>
<dbReference type="GO" id="GO:0090522">
    <property type="term" value="P:vesicle tethering involved in exocytosis"/>
    <property type="evidence" value="ECO:0007669"/>
    <property type="project" value="UniProtKB-UniRule"/>
</dbReference>
<comment type="function">
    <text evidence="3">Component of the exocyst complex involved in the docking of exocytic vesicles with fusion sites on the plasma membrane.</text>
</comment>
<dbReference type="GO" id="GO:0006904">
    <property type="term" value="P:vesicle docking involved in exocytosis"/>
    <property type="evidence" value="ECO:0007669"/>
    <property type="project" value="InterPro"/>
</dbReference>
<dbReference type="GO" id="GO:0006893">
    <property type="term" value="P:Golgi to plasma membrane transport"/>
    <property type="evidence" value="ECO:0007669"/>
    <property type="project" value="TreeGrafter"/>
</dbReference>
<gene>
    <name evidence="6" type="ORF">WJX74_001050</name>
</gene>
<feature type="compositionally biased region" description="Basic residues" evidence="4">
    <location>
        <begin position="294"/>
        <end position="313"/>
    </location>
</feature>
<reference evidence="6 7" key="1">
    <citation type="journal article" date="2024" name="Nat. Commun.">
        <title>Phylogenomics reveals the evolutionary origins of lichenization in chlorophyte algae.</title>
        <authorList>
            <person name="Puginier C."/>
            <person name="Libourel C."/>
            <person name="Otte J."/>
            <person name="Skaloud P."/>
            <person name="Haon M."/>
            <person name="Grisel S."/>
            <person name="Petersen M."/>
            <person name="Berrin J.G."/>
            <person name="Delaux P.M."/>
            <person name="Dal Grande F."/>
            <person name="Keller J."/>
        </authorList>
    </citation>
    <scope>NUCLEOTIDE SEQUENCE [LARGE SCALE GENOMIC DNA]</scope>
    <source>
        <strain evidence="6 7">SAG 2145</strain>
    </source>
</reference>
<protein>
    <recommendedName>
        <fullName evidence="3">Exocyst complex component Sec8</fullName>
    </recommendedName>
</protein>
<keyword evidence="1 3" id="KW-0813">Transport</keyword>
<dbReference type="Pfam" id="PF04048">
    <property type="entry name" value="Sec8_N"/>
    <property type="match status" value="1"/>
</dbReference>
<proteinExistence type="inferred from homology"/>
<evidence type="ECO:0000313" key="6">
    <source>
        <dbReference type="EMBL" id="KAK9837593.1"/>
    </source>
</evidence>
<dbReference type="Proteomes" id="UP001438707">
    <property type="component" value="Unassembled WGS sequence"/>
</dbReference>